<accession>A0ACC2PGZ3</accession>
<dbReference type="Proteomes" id="UP001239111">
    <property type="component" value="Chromosome 2"/>
</dbReference>
<reference evidence="1" key="1">
    <citation type="submission" date="2023-04" db="EMBL/GenBank/DDBJ databases">
        <title>A chromosome-level genome assembly of the parasitoid wasp Eretmocerus hayati.</title>
        <authorList>
            <person name="Zhong Y."/>
            <person name="Liu S."/>
            <person name="Liu Y."/>
        </authorList>
    </citation>
    <scope>NUCLEOTIDE SEQUENCE</scope>
    <source>
        <strain evidence="1">ZJU_SS_LIU_2023</strain>
    </source>
</reference>
<gene>
    <name evidence="1" type="ORF">QAD02_016817</name>
</gene>
<sequence>MKLCDRYCRGYTASEAPRVLYTICIGMAVFSLCGSSEGENQDAQEEKDQRTESAGEEDKKSAPINLSIYLWQDHGQDIRRSFPCSYIERTVLYSVLYLMALLVYIAYN</sequence>
<name>A0ACC2PGZ3_9HYME</name>
<proteinExistence type="predicted"/>
<protein>
    <submittedName>
        <fullName evidence="1">Uncharacterized protein</fullName>
    </submittedName>
</protein>
<dbReference type="EMBL" id="CM056742">
    <property type="protein sequence ID" value="KAJ8681030.1"/>
    <property type="molecule type" value="Genomic_DNA"/>
</dbReference>
<evidence type="ECO:0000313" key="2">
    <source>
        <dbReference type="Proteomes" id="UP001239111"/>
    </source>
</evidence>
<evidence type="ECO:0000313" key="1">
    <source>
        <dbReference type="EMBL" id="KAJ8681030.1"/>
    </source>
</evidence>
<comment type="caution">
    <text evidence="1">The sequence shown here is derived from an EMBL/GenBank/DDBJ whole genome shotgun (WGS) entry which is preliminary data.</text>
</comment>
<organism evidence="1 2">
    <name type="scientific">Eretmocerus hayati</name>
    <dbReference type="NCBI Taxonomy" id="131215"/>
    <lineage>
        <taxon>Eukaryota</taxon>
        <taxon>Metazoa</taxon>
        <taxon>Ecdysozoa</taxon>
        <taxon>Arthropoda</taxon>
        <taxon>Hexapoda</taxon>
        <taxon>Insecta</taxon>
        <taxon>Pterygota</taxon>
        <taxon>Neoptera</taxon>
        <taxon>Endopterygota</taxon>
        <taxon>Hymenoptera</taxon>
        <taxon>Apocrita</taxon>
        <taxon>Proctotrupomorpha</taxon>
        <taxon>Chalcidoidea</taxon>
        <taxon>Aphelinidae</taxon>
        <taxon>Aphelininae</taxon>
        <taxon>Eretmocerus</taxon>
    </lineage>
</organism>
<keyword evidence="2" id="KW-1185">Reference proteome</keyword>